<feature type="modified residue" description="N6-(pyridoxal phosphate)lysine" evidence="5">
    <location>
        <position position="36"/>
    </location>
</feature>
<reference evidence="7" key="1">
    <citation type="journal article" date="2014" name="Int. J. Syst. Evol. Microbiol.">
        <title>Complete genome sequence of Corynebacterium casei LMG S-19264T (=DSM 44701T), isolated from a smear-ripened cheese.</title>
        <authorList>
            <consortium name="US DOE Joint Genome Institute (JGI-PGF)"/>
            <person name="Walter F."/>
            <person name="Albersmeier A."/>
            <person name="Kalinowski J."/>
            <person name="Ruckert C."/>
        </authorList>
    </citation>
    <scope>NUCLEOTIDE SEQUENCE</scope>
    <source>
        <strain evidence="7">KCTC 12113</strain>
    </source>
</reference>
<feature type="active site" description="Nucleophile" evidence="4">
    <location>
        <position position="63"/>
    </location>
</feature>
<sequence length="301" mass="33649">MSVIHQQVALSLLSEKQVSLIVKREDLNHPFISGNKLRKLKYNLIEAQNQGHHTIVTFGGAYSNHIAATAYAGREMGLRTVGIIRGEELREGYKSNPTLAQASKNGMEFIFITREQYRDKSNPHFLRILQDRVGEFYLVPEGGTNDLAIKGCEEILEDSDHNFDYICCSVGTGGTLAGIINSSDSTKKVIGFASLKGDFLTKDIRNFVTKDNWEVRTDYHFGGYAKVSGPLISFINWLKRETGIPTDPIYTGKLFYGVLDLMKQNYFKPGSSILVIHTGGLQGIEGMNLILKKRQQPLIEV</sequence>
<comment type="caution">
    <text evidence="7">The sequence shown here is derived from an EMBL/GenBank/DDBJ whole genome shotgun (WGS) entry which is preliminary data.</text>
</comment>
<evidence type="ECO:0000256" key="3">
    <source>
        <dbReference type="ARBA" id="ARBA00022898"/>
    </source>
</evidence>
<dbReference type="InterPro" id="IPR027278">
    <property type="entry name" value="ACCD_DCysDesulf"/>
</dbReference>
<dbReference type="Gene3D" id="3.40.50.1100">
    <property type="match status" value="2"/>
</dbReference>
<dbReference type="PIRSF" id="PIRSF006278">
    <property type="entry name" value="ACCD_DCysDesulf"/>
    <property type="match status" value="1"/>
</dbReference>
<evidence type="ECO:0000313" key="7">
    <source>
        <dbReference type="EMBL" id="GGW47565.1"/>
    </source>
</evidence>
<dbReference type="RefSeq" id="WP_026814538.1">
    <property type="nucleotide sequence ID" value="NZ_BMWP01000032.1"/>
</dbReference>
<dbReference type="Pfam" id="PF00291">
    <property type="entry name" value="PALP"/>
    <property type="match status" value="1"/>
</dbReference>
<comment type="similarity">
    <text evidence="2">Belongs to the ACC deaminase/D-cysteine desulfhydrase family.</text>
</comment>
<evidence type="ECO:0000256" key="4">
    <source>
        <dbReference type="PIRSR" id="PIRSR006278-1"/>
    </source>
</evidence>
<dbReference type="Proteomes" id="UP000634668">
    <property type="component" value="Unassembled WGS sequence"/>
</dbReference>
<name>A0A918J582_9FLAO</name>
<dbReference type="InterPro" id="IPR001926">
    <property type="entry name" value="TrpB-like_PALP"/>
</dbReference>
<evidence type="ECO:0000313" key="8">
    <source>
        <dbReference type="Proteomes" id="UP000634668"/>
    </source>
</evidence>
<keyword evidence="3 5" id="KW-0663">Pyridoxal phosphate</keyword>
<proteinExistence type="inferred from homology"/>
<keyword evidence="8" id="KW-1185">Reference proteome</keyword>
<dbReference type="AlphaFoldDB" id="A0A918J582"/>
<evidence type="ECO:0000256" key="1">
    <source>
        <dbReference type="ARBA" id="ARBA00001933"/>
    </source>
</evidence>
<dbReference type="EMBL" id="BMWP01000032">
    <property type="protein sequence ID" value="GGW47565.1"/>
    <property type="molecule type" value="Genomic_DNA"/>
</dbReference>
<comment type="cofactor">
    <cofactor evidence="1">
        <name>pyridoxal 5'-phosphate</name>
        <dbReference type="ChEBI" id="CHEBI:597326"/>
    </cofactor>
</comment>
<feature type="domain" description="Tryptophan synthase beta chain-like PALP" evidence="6">
    <location>
        <begin position="15"/>
        <end position="279"/>
    </location>
</feature>
<protein>
    <submittedName>
        <fullName evidence="7">1-aminocyclopropane-1-carboxylate deaminase</fullName>
    </submittedName>
</protein>
<organism evidence="7 8">
    <name type="scientific">Arenibacter certesii</name>
    <dbReference type="NCBI Taxonomy" id="228955"/>
    <lineage>
        <taxon>Bacteria</taxon>
        <taxon>Pseudomonadati</taxon>
        <taxon>Bacteroidota</taxon>
        <taxon>Flavobacteriia</taxon>
        <taxon>Flavobacteriales</taxon>
        <taxon>Flavobacteriaceae</taxon>
        <taxon>Arenibacter</taxon>
    </lineage>
</organism>
<dbReference type="PANTHER" id="PTHR43780:SF2">
    <property type="entry name" value="1-AMINOCYCLOPROPANE-1-CARBOXYLATE DEAMINASE-RELATED"/>
    <property type="match status" value="1"/>
</dbReference>
<dbReference type="InterPro" id="IPR036052">
    <property type="entry name" value="TrpB-like_PALP_sf"/>
</dbReference>
<dbReference type="GO" id="GO:0019148">
    <property type="term" value="F:D-cysteine desulfhydrase activity"/>
    <property type="evidence" value="ECO:0007669"/>
    <property type="project" value="TreeGrafter"/>
</dbReference>
<accession>A0A918J582</accession>
<gene>
    <name evidence="7" type="primary">acdS</name>
    <name evidence="7" type="ORF">GCM10007383_34530</name>
</gene>
<evidence type="ECO:0000259" key="6">
    <source>
        <dbReference type="Pfam" id="PF00291"/>
    </source>
</evidence>
<dbReference type="PANTHER" id="PTHR43780">
    <property type="entry name" value="1-AMINOCYCLOPROPANE-1-CARBOXYLATE DEAMINASE-RELATED"/>
    <property type="match status" value="1"/>
</dbReference>
<reference evidence="7" key="2">
    <citation type="submission" date="2020-09" db="EMBL/GenBank/DDBJ databases">
        <authorList>
            <person name="Sun Q."/>
            <person name="Kim S."/>
        </authorList>
    </citation>
    <scope>NUCLEOTIDE SEQUENCE</scope>
    <source>
        <strain evidence="7">KCTC 12113</strain>
    </source>
</reference>
<evidence type="ECO:0000256" key="5">
    <source>
        <dbReference type="PIRSR" id="PIRSR006278-2"/>
    </source>
</evidence>
<dbReference type="SUPFAM" id="SSF53686">
    <property type="entry name" value="Tryptophan synthase beta subunit-like PLP-dependent enzymes"/>
    <property type="match status" value="1"/>
</dbReference>
<evidence type="ECO:0000256" key="2">
    <source>
        <dbReference type="ARBA" id="ARBA00008639"/>
    </source>
</evidence>